<dbReference type="InterPro" id="IPR013783">
    <property type="entry name" value="Ig-like_fold"/>
</dbReference>
<dbReference type="PROSITE" id="PS01124">
    <property type="entry name" value="HTH_ARAC_FAMILY_2"/>
    <property type="match status" value="1"/>
</dbReference>
<evidence type="ECO:0000256" key="8">
    <source>
        <dbReference type="ARBA" id="ARBA00023012"/>
    </source>
</evidence>
<evidence type="ECO:0000259" key="14">
    <source>
        <dbReference type="PROSITE" id="PS01124"/>
    </source>
</evidence>
<dbReference type="FunFam" id="3.30.565.10:FF:000037">
    <property type="entry name" value="Hybrid sensor histidine kinase/response regulator"/>
    <property type="match status" value="1"/>
</dbReference>
<dbReference type="Pfam" id="PF07494">
    <property type="entry name" value="Reg_prop"/>
    <property type="match status" value="7"/>
</dbReference>
<dbReference type="SMART" id="SM00342">
    <property type="entry name" value="HTH_ARAC"/>
    <property type="match status" value="1"/>
</dbReference>
<dbReference type="Pfam" id="PF12833">
    <property type="entry name" value="HTH_18"/>
    <property type="match status" value="1"/>
</dbReference>
<evidence type="ECO:0000256" key="13">
    <source>
        <dbReference type="SAM" id="Phobius"/>
    </source>
</evidence>
<evidence type="ECO:0000256" key="4">
    <source>
        <dbReference type="ARBA" id="ARBA00022679"/>
    </source>
</evidence>
<dbReference type="FunFam" id="3.40.50.2300:FF:000138">
    <property type="entry name" value="Two-component system sensor histidine kinase/response regulator"/>
    <property type="match status" value="1"/>
</dbReference>
<reference evidence="17 18" key="1">
    <citation type="submission" date="2018-03" db="EMBL/GenBank/DDBJ databases">
        <title>Genomic Encyclopedia of Archaeal and Bacterial Type Strains, Phase II (KMG-II): from individual species to whole genera.</title>
        <authorList>
            <person name="Goeker M."/>
        </authorList>
    </citation>
    <scope>NUCLEOTIDE SEQUENCE [LARGE SCALE GENOMIC DNA]</scope>
    <source>
        <strain evidence="17 18">DSM 100214</strain>
    </source>
</reference>
<evidence type="ECO:0000259" key="16">
    <source>
        <dbReference type="PROSITE" id="PS50110"/>
    </source>
</evidence>
<dbReference type="SMART" id="SM00448">
    <property type="entry name" value="REC"/>
    <property type="match status" value="1"/>
</dbReference>
<keyword evidence="13" id="KW-1133">Transmembrane helix</keyword>
<dbReference type="SMART" id="SM00387">
    <property type="entry name" value="HATPase_c"/>
    <property type="match status" value="1"/>
</dbReference>
<dbReference type="CDD" id="cd00082">
    <property type="entry name" value="HisKA"/>
    <property type="match status" value="1"/>
</dbReference>
<organism evidence="17 18">
    <name type="scientific">Dysgonomonas alginatilytica</name>
    <dbReference type="NCBI Taxonomy" id="1605892"/>
    <lineage>
        <taxon>Bacteria</taxon>
        <taxon>Pseudomonadati</taxon>
        <taxon>Bacteroidota</taxon>
        <taxon>Bacteroidia</taxon>
        <taxon>Bacteroidales</taxon>
        <taxon>Dysgonomonadaceae</taxon>
        <taxon>Dysgonomonas</taxon>
    </lineage>
</organism>
<dbReference type="PRINTS" id="PR00344">
    <property type="entry name" value="BCTRLSENSOR"/>
</dbReference>
<keyword evidence="7" id="KW-0067">ATP-binding</keyword>
<evidence type="ECO:0000256" key="12">
    <source>
        <dbReference type="PROSITE-ProRule" id="PRU00169"/>
    </source>
</evidence>
<dbReference type="InterPro" id="IPR011110">
    <property type="entry name" value="Reg_prop"/>
</dbReference>
<dbReference type="InterPro" id="IPR011006">
    <property type="entry name" value="CheY-like_superfamily"/>
</dbReference>
<dbReference type="EC" id="2.7.13.3" evidence="2"/>
<keyword evidence="9" id="KW-0805">Transcription regulation</keyword>
<dbReference type="InterPro" id="IPR036890">
    <property type="entry name" value="HATPase_C_sf"/>
</dbReference>
<dbReference type="InterPro" id="IPR009057">
    <property type="entry name" value="Homeodomain-like_sf"/>
</dbReference>
<dbReference type="SUPFAM" id="SSF46689">
    <property type="entry name" value="Homeodomain-like"/>
    <property type="match status" value="1"/>
</dbReference>
<dbReference type="Gene3D" id="3.40.50.2300">
    <property type="match status" value="1"/>
</dbReference>
<keyword evidence="11" id="KW-0804">Transcription</keyword>
<dbReference type="Gene3D" id="2.60.40.10">
    <property type="entry name" value="Immunoglobulins"/>
    <property type="match status" value="1"/>
</dbReference>
<evidence type="ECO:0000313" key="18">
    <source>
        <dbReference type="Proteomes" id="UP000247973"/>
    </source>
</evidence>
<dbReference type="PANTHER" id="PTHR43547">
    <property type="entry name" value="TWO-COMPONENT HISTIDINE KINASE"/>
    <property type="match status" value="1"/>
</dbReference>
<gene>
    <name evidence="17" type="ORF">CLV62_10587</name>
</gene>
<dbReference type="Gene3D" id="2.130.10.10">
    <property type="entry name" value="YVTN repeat-like/Quinoprotein amine dehydrogenase"/>
    <property type="match status" value="4"/>
</dbReference>
<dbReference type="GO" id="GO:0043565">
    <property type="term" value="F:sequence-specific DNA binding"/>
    <property type="evidence" value="ECO:0007669"/>
    <property type="project" value="InterPro"/>
</dbReference>
<feature type="transmembrane region" description="Helical" evidence="13">
    <location>
        <begin position="785"/>
        <end position="807"/>
    </location>
</feature>
<feature type="domain" description="HTH araC/xylS-type" evidence="14">
    <location>
        <begin position="1261"/>
        <end position="1360"/>
    </location>
</feature>
<dbReference type="PROSITE" id="PS00041">
    <property type="entry name" value="HTH_ARAC_FAMILY_1"/>
    <property type="match status" value="1"/>
</dbReference>
<dbReference type="FunFam" id="1.10.287.130:FF:000045">
    <property type="entry name" value="Two-component system sensor histidine kinase/response regulator"/>
    <property type="match status" value="1"/>
</dbReference>
<feature type="modified residue" description="4-aspartylphosphate" evidence="12">
    <location>
        <position position="1160"/>
    </location>
</feature>
<dbReference type="InterPro" id="IPR003661">
    <property type="entry name" value="HisK_dim/P_dom"/>
</dbReference>
<dbReference type="InterPro" id="IPR036097">
    <property type="entry name" value="HisK_dim/P_sf"/>
</dbReference>
<evidence type="ECO:0000313" key="17">
    <source>
        <dbReference type="EMBL" id="PXV66336.1"/>
    </source>
</evidence>
<keyword evidence="10" id="KW-0238">DNA-binding</keyword>
<dbReference type="PROSITE" id="PS50110">
    <property type="entry name" value="RESPONSE_REGULATORY"/>
    <property type="match status" value="1"/>
</dbReference>
<dbReference type="SUPFAM" id="SSF63829">
    <property type="entry name" value="Calcium-dependent phosphotriesterase"/>
    <property type="match status" value="2"/>
</dbReference>
<dbReference type="CDD" id="cd00075">
    <property type="entry name" value="HATPase"/>
    <property type="match status" value="1"/>
</dbReference>
<dbReference type="GO" id="GO:0003700">
    <property type="term" value="F:DNA-binding transcription factor activity"/>
    <property type="evidence" value="ECO:0007669"/>
    <property type="project" value="InterPro"/>
</dbReference>
<evidence type="ECO:0000256" key="6">
    <source>
        <dbReference type="ARBA" id="ARBA00022777"/>
    </source>
</evidence>
<dbReference type="RefSeq" id="WP_110309995.1">
    <property type="nucleotide sequence ID" value="NZ_QICL01000005.1"/>
</dbReference>
<evidence type="ECO:0000256" key="11">
    <source>
        <dbReference type="ARBA" id="ARBA00023163"/>
    </source>
</evidence>
<evidence type="ECO:0000256" key="3">
    <source>
        <dbReference type="ARBA" id="ARBA00022553"/>
    </source>
</evidence>
<name>A0A2V3PY51_9BACT</name>
<dbReference type="InterPro" id="IPR018062">
    <property type="entry name" value="HTH_AraC-typ_CS"/>
</dbReference>
<dbReference type="Gene3D" id="3.30.565.10">
    <property type="entry name" value="Histidine kinase-like ATPase, C-terminal domain"/>
    <property type="match status" value="1"/>
</dbReference>
<dbReference type="InterPro" id="IPR004358">
    <property type="entry name" value="Sig_transdc_His_kin-like_C"/>
</dbReference>
<evidence type="ECO:0000256" key="10">
    <source>
        <dbReference type="ARBA" id="ARBA00023125"/>
    </source>
</evidence>
<dbReference type="Pfam" id="PF00072">
    <property type="entry name" value="Response_reg"/>
    <property type="match status" value="1"/>
</dbReference>
<keyword evidence="5" id="KW-0547">Nucleotide-binding</keyword>
<dbReference type="GO" id="GO:0000155">
    <property type="term" value="F:phosphorelay sensor kinase activity"/>
    <property type="evidence" value="ECO:0007669"/>
    <property type="project" value="InterPro"/>
</dbReference>
<accession>A0A2V3PY51</accession>
<comment type="catalytic activity">
    <reaction evidence="1">
        <text>ATP + protein L-histidine = ADP + protein N-phospho-L-histidine.</text>
        <dbReference type="EC" id="2.7.13.3"/>
    </reaction>
</comment>
<proteinExistence type="predicted"/>
<keyword evidence="13" id="KW-0472">Membrane</keyword>
<evidence type="ECO:0000256" key="2">
    <source>
        <dbReference type="ARBA" id="ARBA00012438"/>
    </source>
</evidence>
<dbReference type="OrthoDB" id="717811at2"/>
<dbReference type="SUPFAM" id="SSF47384">
    <property type="entry name" value="Homodimeric domain of signal transducing histidine kinase"/>
    <property type="match status" value="1"/>
</dbReference>
<keyword evidence="13" id="KW-0812">Transmembrane</keyword>
<sequence>MKKSAILILILISILFNKGITAQNREYYSTDNGLSNSLINQIYQDKKGFIWVATEYGLNRFDGSNFTIYKHIDGDSTSLKHNYVRTLFEDSSGNLYVGTILGLMKYDWATDSFDDIKMYREGKLVRPHVISIIETHNGDIWLTTSGQSVFILKKGTDKVLSDPALTKSLSSSFLNCIFQDSKFNIWIGSENDGLNRYDPRTKTTTIFKAPHDISSNNISAIKEDMEGNIYVGTLTQGLNKYNPHTQTFETILYKGSTQFLVNSLMINKEDQLYIGTDGQGLMLYNREKNIIEDYEVNSPPFDFSKGKIHSILQDKDQNLWLGIFQKGIIFIPVLENKFNYYGYKSFKNNPIGSSCVTAIYKDREGITWVGTDNDGIYGINNNGVRVAHFYRTASPHSVPNIIHSIFEDSSGDIWLGSYANGLAKFNSKTGYCEYINRFSNERVYCITEEKNKNLLIGTYGSGFFMLDKQGKELSQYETSKQENDSLSMDELSNDWVNYMICDSDGLIWIGHYKGISCFDPSRKTFLPYFGRNNLLPGTVVLSILEDKAGMIWIGTSSGLYCFDKQTQQMKSYTTKNGLSNDVICGILEDDQNNIWVSTYNGISKFNSKDNRFINYYASDGLQGNEFTRAAVFKDSNGKLFFGGINGVTSFNPKEIVEEKRELNILLTNFYLFNQPIKKGDKSGNNEIVSTSVLDADLFTLSYSDNTFSFEFSTLDFINPERISYQYMIEGLNTEWMSTSPGISRVTYNNLPSGTYTFKVRAYDNDNYSPVKTIRIVITPPWYKTVWAYGAYALLFIFLVYGIVGYLFSRIRYKQEMMEKDHAEKISEAKLQFFINISHEIRTPMTLIINPLEKLISENKDVDKQKVYMMIYRNSQRILRLINQLMDIRKLDKGQMQLKCRETDIVGFIEDLMLTFEYQAKRSNIDFTFEHKDKLLKVWIDLNNFDKVLLNIFSNAFKYTPEHGKITVKLTTGINTSTRGPLKEYFEISVSDTGIGVDKDKIEKIFERFYQINNDQTNSNFGTGIGLHLSRLLVELHHGIIYAENRTDKRGSHFVIRLPLGNAHFNQEELQIFNESETLLENRTAIRTETSNKFEEEFEEDSGKRIKSRTRYRILIVEDEDEIRQYMRDELSSEYRIKECKNGKEALEYILKEKPDLIISDVMMPEMDGIALSRRIKQNININHIPVILLTAKSKTEDKLEGLEIGADAYLVKPFNTDILKQTISNLIANRERLKSKFTGSQHQEDKIDKIAMKSADEILIERVMKVINADLSNPDLNVEMLASSVGISRVHMHRKLKELTNQSARDLIRGIRLKQAAALLISKKLSVSEVAYATGFSNLSHFSNSFKEFYGMSPSEYINSNFTQESD</sequence>
<dbReference type="Pfam" id="PF02518">
    <property type="entry name" value="HATPase_c"/>
    <property type="match status" value="1"/>
</dbReference>
<evidence type="ECO:0000256" key="7">
    <source>
        <dbReference type="ARBA" id="ARBA00022840"/>
    </source>
</evidence>
<protein>
    <recommendedName>
        <fullName evidence="2">histidine kinase</fullName>
        <ecNumber evidence="2">2.7.13.3</ecNumber>
    </recommendedName>
</protein>
<dbReference type="SUPFAM" id="SSF55874">
    <property type="entry name" value="ATPase domain of HSP90 chaperone/DNA topoisomerase II/histidine kinase"/>
    <property type="match status" value="1"/>
</dbReference>
<dbReference type="CDD" id="cd00146">
    <property type="entry name" value="PKD"/>
    <property type="match status" value="1"/>
</dbReference>
<dbReference type="Proteomes" id="UP000247973">
    <property type="component" value="Unassembled WGS sequence"/>
</dbReference>
<dbReference type="InterPro" id="IPR005467">
    <property type="entry name" value="His_kinase_dom"/>
</dbReference>
<dbReference type="SUPFAM" id="SSF52172">
    <property type="entry name" value="CheY-like"/>
    <property type="match status" value="1"/>
</dbReference>
<evidence type="ECO:0000256" key="1">
    <source>
        <dbReference type="ARBA" id="ARBA00000085"/>
    </source>
</evidence>
<evidence type="ECO:0000256" key="5">
    <source>
        <dbReference type="ARBA" id="ARBA00022741"/>
    </source>
</evidence>
<dbReference type="GO" id="GO:0005524">
    <property type="term" value="F:ATP binding"/>
    <property type="evidence" value="ECO:0007669"/>
    <property type="project" value="UniProtKB-KW"/>
</dbReference>
<feature type="domain" description="Histidine kinase" evidence="15">
    <location>
        <begin position="835"/>
        <end position="1061"/>
    </location>
</feature>
<dbReference type="EMBL" id="QICL01000005">
    <property type="protein sequence ID" value="PXV66336.1"/>
    <property type="molecule type" value="Genomic_DNA"/>
</dbReference>
<dbReference type="InterPro" id="IPR018060">
    <property type="entry name" value="HTH_AraC"/>
</dbReference>
<dbReference type="PROSITE" id="PS50109">
    <property type="entry name" value="HIS_KIN"/>
    <property type="match status" value="1"/>
</dbReference>
<keyword evidence="6 17" id="KW-0418">Kinase</keyword>
<dbReference type="Gene3D" id="1.10.287.130">
    <property type="match status" value="1"/>
</dbReference>
<keyword evidence="3 12" id="KW-0597">Phosphoprotein</keyword>
<evidence type="ECO:0000256" key="9">
    <source>
        <dbReference type="ARBA" id="ARBA00023015"/>
    </source>
</evidence>
<dbReference type="Pfam" id="PF07495">
    <property type="entry name" value="Y_Y_Y"/>
    <property type="match status" value="1"/>
</dbReference>
<keyword evidence="8" id="KW-0902">Two-component regulatory system</keyword>
<dbReference type="Gene3D" id="1.10.10.60">
    <property type="entry name" value="Homeodomain-like"/>
    <property type="match status" value="1"/>
</dbReference>
<dbReference type="SMART" id="SM00388">
    <property type="entry name" value="HisKA"/>
    <property type="match status" value="1"/>
</dbReference>
<comment type="caution">
    <text evidence="17">The sequence shown here is derived from an EMBL/GenBank/DDBJ whole genome shotgun (WGS) entry which is preliminary data.</text>
</comment>
<dbReference type="CDD" id="cd17574">
    <property type="entry name" value="REC_OmpR"/>
    <property type="match status" value="1"/>
</dbReference>
<dbReference type="InterPro" id="IPR003594">
    <property type="entry name" value="HATPase_dom"/>
</dbReference>
<keyword evidence="18" id="KW-1185">Reference proteome</keyword>
<evidence type="ECO:0000259" key="15">
    <source>
        <dbReference type="PROSITE" id="PS50109"/>
    </source>
</evidence>
<dbReference type="InterPro" id="IPR015943">
    <property type="entry name" value="WD40/YVTN_repeat-like_dom_sf"/>
</dbReference>
<keyword evidence="4" id="KW-0808">Transferase</keyword>
<dbReference type="InterPro" id="IPR001789">
    <property type="entry name" value="Sig_transdc_resp-reg_receiver"/>
</dbReference>
<dbReference type="InterPro" id="IPR011123">
    <property type="entry name" value="Y_Y_Y"/>
</dbReference>
<dbReference type="Pfam" id="PF00512">
    <property type="entry name" value="HisKA"/>
    <property type="match status" value="1"/>
</dbReference>
<dbReference type="PANTHER" id="PTHR43547:SF2">
    <property type="entry name" value="HYBRID SIGNAL TRANSDUCTION HISTIDINE KINASE C"/>
    <property type="match status" value="1"/>
</dbReference>
<feature type="domain" description="Response regulatory" evidence="16">
    <location>
        <begin position="1112"/>
        <end position="1227"/>
    </location>
</feature>